<dbReference type="HOGENOM" id="CLU_2487904_0_0_1"/>
<feature type="compositionally biased region" description="Basic residues" evidence="1">
    <location>
        <begin position="13"/>
        <end position="24"/>
    </location>
</feature>
<feature type="region of interest" description="Disordered" evidence="1">
    <location>
        <begin position="1"/>
        <end position="44"/>
    </location>
</feature>
<proteinExistence type="predicted"/>
<reference evidence="2 3" key="1">
    <citation type="journal article" date="2013" name="Genome Biol.">
        <title>The genome sequence of the most widely cultivated cacao type and its use to identify candidate genes regulating pod color.</title>
        <authorList>
            <person name="Motamayor J.C."/>
            <person name="Mockaitis K."/>
            <person name="Schmutz J."/>
            <person name="Haiminen N."/>
            <person name="Iii D.L."/>
            <person name="Cornejo O."/>
            <person name="Findley S.D."/>
            <person name="Zheng P."/>
            <person name="Utro F."/>
            <person name="Royaert S."/>
            <person name="Saski C."/>
            <person name="Jenkins J."/>
            <person name="Podicheti R."/>
            <person name="Zhao M."/>
            <person name="Scheffler B.E."/>
            <person name="Stack J.C."/>
            <person name="Feltus F.A."/>
            <person name="Mustiga G.M."/>
            <person name="Amores F."/>
            <person name="Phillips W."/>
            <person name="Marelli J.P."/>
            <person name="May G.D."/>
            <person name="Shapiro H."/>
            <person name="Ma J."/>
            <person name="Bustamante C.D."/>
            <person name="Schnell R.J."/>
            <person name="Main D."/>
            <person name="Gilbert D."/>
            <person name="Parida L."/>
            <person name="Kuhn D.N."/>
        </authorList>
    </citation>
    <scope>NUCLEOTIDE SEQUENCE [LARGE SCALE GENOMIC DNA]</scope>
    <source>
        <strain evidence="3">cv. Matina 1-6</strain>
    </source>
</reference>
<gene>
    <name evidence="2" type="ORF">TCM_008128</name>
</gene>
<organism evidence="2 3">
    <name type="scientific">Theobroma cacao</name>
    <name type="common">Cacao</name>
    <name type="synonym">Cocoa</name>
    <dbReference type="NCBI Taxonomy" id="3641"/>
    <lineage>
        <taxon>Eukaryota</taxon>
        <taxon>Viridiplantae</taxon>
        <taxon>Streptophyta</taxon>
        <taxon>Embryophyta</taxon>
        <taxon>Tracheophyta</taxon>
        <taxon>Spermatophyta</taxon>
        <taxon>Magnoliopsida</taxon>
        <taxon>eudicotyledons</taxon>
        <taxon>Gunneridae</taxon>
        <taxon>Pentapetalae</taxon>
        <taxon>rosids</taxon>
        <taxon>malvids</taxon>
        <taxon>Malvales</taxon>
        <taxon>Malvaceae</taxon>
        <taxon>Byttnerioideae</taxon>
        <taxon>Theobroma</taxon>
    </lineage>
</organism>
<name>A0A061E3B1_THECC</name>
<sequence length="87" mass="9784">MHPEGRTFNLHASTKKQICRKTNKTKQSAETKPPSIPHTPGKHLLQPLSKHKRFQPPILLMLSDVAFKNSIAPVVLLHVAPIENLHI</sequence>
<evidence type="ECO:0000313" key="2">
    <source>
        <dbReference type="EMBL" id="EOX99445.1"/>
    </source>
</evidence>
<dbReference type="AlphaFoldDB" id="A0A061E3B1"/>
<dbReference type="Proteomes" id="UP000026915">
    <property type="component" value="Chromosome 2"/>
</dbReference>
<evidence type="ECO:0000313" key="3">
    <source>
        <dbReference type="Proteomes" id="UP000026915"/>
    </source>
</evidence>
<evidence type="ECO:0000256" key="1">
    <source>
        <dbReference type="SAM" id="MobiDB-lite"/>
    </source>
</evidence>
<keyword evidence="3" id="KW-1185">Reference proteome</keyword>
<dbReference type="Gramene" id="EOX99445">
    <property type="protein sequence ID" value="EOX99445"/>
    <property type="gene ID" value="TCM_008128"/>
</dbReference>
<protein>
    <submittedName>
        <fullName evidence="2">Uncharacterized protein</fullName>
    </submittedName>
</protein>
<accession>A0A061E3B1</accession>
<dbReference type="EMBL" id="CM001880">
    <property type="protein sequence ID" value="EOX99445.1"/>
    <property type="molecule type" value="Genomic_DNA"/>
</dbReference>
<dbReference type="InParanoid" id="A0A061E3B1"/>